<dbReference type="SUPFAM" id="SSF57850">
    <property type="entry name" value="RING/U-box"/>
    <property type="match status" value="1"/>
</dbReference>
<dbReference type="AlphaFoldDB" id="A0A4S4D9X9"/>
<proteinExistence type="predicted"/>
<dbReference type="InterPro" id="IPR001841">
    <property type="entry name" value="Znf_RING"/>
</dbReference>
<dbReference type="SMART" id="SM00184">
    <property type="entry name" value="RING"/>
    <property type="match status" value="1"/>
</dbReference>
<sequence length="436" mass="47879">MGSACCVARKDRTLMIETNEETLQKNMISSPSWSFQWDTQRRVAGQSENTSCEPSHGTSTNSSMEMELNGALVINGSNFSGQGSPLRNFVTPTSQKSPLHEGPSANLMTPLVDITLASNENAKVQTSIQALEIVDSSAPRVSLSVPSSSSFTMPTADPSSSQTCSLPANSTQARRAHHSPRHQLLRQLSDSRILGLKSPNSYLPSEGRLSFLLSTCSDELTIGSQGGSSDGWSTRTFSELVASFQRERCSFDSDFLGSGQGKLSEFSSTFSYSPSFDLQTCGVCSKLLTQKSSWSSELSVKAVLVCGHVYHAECLETMTWVADCYDPPCPICTVGEKQLSKMARKVLRAEPELRSRSNKKICRSRVVDSYHDAELDVLDHQKTTSEEENFPKMEASSSGRRSFAKPFLRRHFSLGSKRSRLLSENNSAKEFGARYH</sequence>
<organism evidence="4 5">
    <name type="scientific">Camellia sinensis var. sinensis</name>
    <name type="common">China tea</name>
    <dbReference type="NCBI Taxonomy" id="542762"/>
    <lineage>
        <taxon>Eukaryota</taxon>
        <taxon>Viridiplantae</taxon>
        <taxon>Streptophyta</taxon>
        <taxon>Embryophyta</taxon>
        <taxon>Tracheophyta</taxon>
        <taxon>Spermatophyta</taxon>
        <taxon>Magnoliopsida</taxon>
        <taxon>eudicotyledons</taxon>
        <taxon>Gunneridae</taxon>
        <taxon>Pentapetalae</taxon>
        <taxon>asterids</taxon>
        <taxon>Ericales</taxon>
        <taxon>Theaceae</taxon>
        <taxon>Camellia</taxon>
    </lineage>
</organism>
<dbReference type="GO" id="GO:0008270">
    <property type="term" value="F:zinc ion binding"/>
    <property type="evidence" value="ECO:0007669"/>
    <property type="project" value="UniProtKB-KW"/>
</dbReference>
<evidence type="ECO:0000313" key="4">
    <source>
        <dbReference type="EMBL" id="THF99311.1"/>
    </source>
</evidence>
<evidence type="ECO:0000256" key="2">
    <source>
        <dbReference type="SAM" id="MobiDB-lite"/>
    </source>
</evidence>
<comment type="caution">
    <text evidence="4">The sequence shown here is derived from an EMBL/GenBank/DDBJ whole genome shotgun (WGS) entry which is preliminary data.</text>
</comment>
<dbReference type="PROSITE" id="PS50089">
    <property type="entry name" value="ZF_RING_2"/>
    <property type="match status" value="1"/>
</dbReference>
<keyword evidence="1" id="KW-0479">Metal-binding</keyword>
<dbReference type="Proteomes" id="UP000306102">
    <property type="component" value="Unassembled WGS sequence"/>
</dbReference>
<keyword evidence="1" id="KW-0863">Zinc-finger</keyword>
<reference evidence="4 5" key="1">
    <citation type="journal article" date="2018" name="Proc. Natl. Acad. Sci. U.S.A.">
        <title>Draft genome sequence of Camellia sinensis var. sinensis provides insights into the evolution of the tea genome and tea quality.</title>
        <authorList>
            <person name="Wei C."/>
            <person name="Yang H."/>
            <person name="Wang S."/>
            <person name="Zhao J."/>
            <person name="Liu C."/>
            <person name="Gao L."/>
            <person name="Xia E."/>
            <person name="Lu Y."/>
            <person name="Tai Y."/>
            <person name="She G."/>
            <person name="Sun J."/>
            <person name="Cao H."/>
            <person name="Tong W."/>
            <person name="Gao Q."/>
            <person name="Li Y."/>
            <person name="Deng W."/>
            <person name="Jiang X."/>
            <person name="Wang W."/>
            <person name="Chen Q."/>
            <person name="Zhang S."/>
            <person name="Li H."/>
            <person name="Wu J."/>
            <person name="Wang P."/>
            <person name="Li P."/>
            <person name="Shi C."/>
            <person name="Zheng F."/>
            <person name="Jian J."/>
            <person name="Huang B."/>
            <person name="Shan D."/>
            <person name="Shi M."/>
            <person name="Fang C."/>
            <person name="Yue Y."/>
            <person name="Li F."/>
            <person name="Li D."/>
            <person name="Wei S."/>
            <person name="Han B."/>
            <person name="Jiang C."/>
            <person name="Yin Y."/>
            <person name="Xia T."/>
            <person name="Zhang Z."/>
            <person name="Bennetzen J.L."/>
            <person name="Zhao S."/>
            <person name="Wan X."/>
        </authorList>
    </citation>
    <scope>NUCLEOTIDE SEQUENCE [LARGE SCALE GENOMIC DNA]</scope>
    <source>
        <strain evidence="5">cv. Shuchazao</strain>
        <tissue evidence="4">Leaf</tissue>
    </source>
</reference>
<feature type="region of interest" description="Disordered" evidence="2">
    <location>
        <begin position="44"/>
        <end position="63"/>
    </location>
</feature>
<dbReference type="EMBL" id="SDRB02011974">
    <property type="protein sequence ID" value="THF99311.1"/>
    <property type="molecule type" value="Genomic_DNA"/>
</dbReference>
<protein>
    <recommendedName>
        <fullName evidence="3">RING-type domain-containing protein</fullName>
    </recommendedName>
</protein>
<feature type="compositionally biased region" description="Polar residues" evidence="2">
    <location>
        <begin position="46"/>
        <end position="63"/>
    </location>
</feature>
<dbReference type="Gene3D" id="3.30.40.10">
    <property type="entry name" value="Zinc/RING finger domain, C3HC4 (zinc finger)"/>
    <property type="match status" value="1"/>
</dbReference>
<evidence type="ECO:0000313" key="5">
    <source>
        <dbReference type="Proteomes" id="UP000306102"/>
    </source>
</evidence>
<keyword evidence="1" id="KW-0862">Zinc</keyword>
<accession>A0A4S4D9X9</accession>
<name>A0A4S4D9X9_CAMSN</name>
<dbReference type="PANTHER" id="PTHR31150:SF32">
    <property type="entry name" value="RING_U-BOX SUPERFAMILY PROTEIN"/>
    <property type="match status" value="1"/>
</dbReference>
<feature type="domain" description="RING-type" evidence="3">
    <location>
        <begin position="281"/>
        <end position="333"/>
    </location>
</feature>
<dbReference type="InterPro" id="IPR013083">
    <property type="entry name" value="Znf_RING/FYVE/PHD"/>
</dbReference>
<keyword evidence="5" id="KW-1185">Reference proteome</keyword>
<evidence type="ECO:0000259" key="3">
    <source>
        <dbReference type="PROSITE" id="PS50089"/>
    </source>
</evidence>
<dbReference type="PANTHER" id="PTHR31150">
    <property type="entry name" value="EXPRESSED PROTEIN"/>
    <property type="match status" value="1"/>
</dbReference>
<evidence type="ECO:0000256" key="1">
    <source>
        <dbReference type="PROSITE-ProRule" id="PRU00175"/>
    </source>
</evidence>
<gene>
    <name evidence="4" type="ORF">TEA_002690</name>
</gene>